<sequence length="138" mass="15752">MAIPNDKKIILFDGVCNLCNNAVNFIIKHDKNDMFRYASLQSDIGIQLAKERNIDATKLDSILLIDPGVAYYHKSSAALHIAKHLSGAYPLIYAGIILPKFFRDWMYDLIAKNRYKWFGKKNSCMIPTPQLKALFIDN</sequence>
<gene>
    <name evidence="1" type="ORF">ACFSTE_19165</name>
</gene>
<dbReference type="InterPro" id="IPR052927">
    <property type="entry name" value="DCC_oxidoreductase"/>
</dbReference>
<dbReference type="PANTHER" id="PTHR33639">
    <property type="entry name" value="THIOL-DISULFIDE OXIDOREDUCTASE DCC"/>
    <property type="match status" value="1"/>
</dbReference>
<comment type="caution">
    <text evidence="1">The sequence shown here is derived from an EMBL/GenBank/DDBJ whole genome shotgun (WGS) entry which is preliminary data.</text>
</comment>
<dbReference type="RefSeq" id="WP_378255161.1">
    <property type="nucleotide sequence ID" value="NZ_JBHSJV010000001.1"/>
</dbReference>
<evidence type="ECO:0000313" key="2">
    <source>
        <dbReference type="Proteomes" id="UP001597459"/>
    </source>
</evidence>
<accession>A0ABW5NBK7</accession>
<dbReference type="InterPro" id="IPR007263">
    <property type="entry name" value="DCC1-like"/>
</dbReference>
<reference evidence="2" key="1">
    <citation type="journal article" date="2019" name="Int. J. Syst. Evol. Microbiol.">
        <title>The Global Catalogue of Microorganisms (GCM) 10K type strain sequencing project: providing services to taxonomists for standard genome sequencing and annotation.</title>
        <authorList>
            <consortium name="The Broad Institute Genomics Platform"/>
            <consortium name="The Broad Institute Genome Sequencing Center for Infectious Disease"/>
            <person name="Wu L."/>
            <person name="Ma J."/>
        </authorList>
    </citation>
    <scope>NUCLEOTIDE SEQUENCE [LARGE SCALE GENOMIC DNA]</scope>
    <source>
        <strain evidence="2">KCTC 42423</strain>
    </source>
</reference>
<dbReference type="PANTHER" id="PTHR33639:SF2">
    <property type="entry name" value="DUF393 DOMAIN-CONTAINING PROTEIN"/>
    <property type="match status" value="1"/>
</dbReference>
<dbReference type="EMBL" id="JBHULX010000039">
    <property type="protein sequence ID" value="MFD2592967.1"/>
    <property type="molecule type" value="Genomic_DNA"/>
</dbReference>
<proteinExistence type="predicted"/>
<evidence type="ECO:0000313" key="1">
    <source>
        <dbReference type="EMBL" id="MFD2592967.1"/>
    </source>
</evidence>
<keyword evidence="2" id="KW-1185">Reference proteome</keyword>
<protein>
    <submittedName>
        <fullName evidence="1">Thiol-disulfide oxidoreductase DCC family protein</fullName>
    </submittedName>
</protein>
<dbReference type="Proteomes" id="UP001597459">
    <property type="component" value="Unassembled WGS sequence"/>
</dbReference>
<dbReference type="Pfam" id="PF04134">
    <property type="entry name" value="DCC1-like"/>
    <property type="match status" value="1"/>
</dbReference>
<organism evidence="1 2">
    <name type="scientific">Aquimarina hainanensis</name>
    <dbReference type="NCBI Taxonomy" id="1578017"/>
    <lineage>
        <taxon>Bacteria</taxon>
        <taxon>Pseudomonadati</taxon>
        <taxon>Bacteroidota</taxon>
        <taxon>Flavobacteriia</taxon>
        <taxon>Flavobacteriales</taxon>
        <taxon>Flavobacteriaceae</taxon>
        <taxon>Aquimarina</taxon>
    </lineage>
</organism>
<name>A0ABW5NBK7_9FLAO</name>